<evidence type="ECO:0000313" key="6">
    <source>
        <dbReference type="Proteomes" id="UP001412239"/>
    </source>
</evidence>
<organism evidence="5 6">
    <name type="scientific">Tuber aestivum</name>
    <name type="common">summer truffle</name>
    <dbReference type="NCBI Taxonomy" id="59557"/>
    <lineage>
        <taxon>Eukaryota</taxon>
        <taxon>Fungi</taxon>
        <taxon>Dikarya</taxon>
        <taxon>Ascomycota</taxon>
        <taxon>Pezizomycotina</taxon>
        <taxon>Pezizomycetes</taxon>
        <taxon>Pezizales</taxon>
        <taxon>Tuberaceae</taxon>
        <taxon>Tuber</taxon>
    </lineage>
</organism>
<dbReference type="SMART" id="SM00154">
    <property type="entry name" value="ZnF_AN1"/>
    <property type="match status" value="2"/>
</dbReference>
<evidence type="ECO:0000259" key="4">
    <source>
        <dbReference type="SMART" id="SM00154"/>
    </source>
</evidence>
<reference evidence="5" key="1">
    <citation type="submission" date="2015-10" db="EMBL/GenBank/DDBJ databases">
        <authorList>
            <person name="Regsiter A."/>
            <person name="william w."/>
        </authorList>
    </citation>
    <scope>NUCLEOTIDE SEQUENCE</scope>
    <source>
        <strain evidence="5">Montdore</strain>
    </source>
</reference>
<dbReference type="InterPro" id="IPR000058">
    <property type="entry name" value="Znf_AN1"/>
</dbReference>
<evidence type="ECO:0000256" key="2">
    <source>
        <dbReference type="ARBA" id="ARBA00022771"/>
    </source>
</evidence>
<dbReference type="GO" id="GO:0005737">
    <property type="term" value="C:cytoplasm"/>
    <property type="evidence" value="ECO:0007669"/>
    <property type="project" value="TreeGrafter"/>
</dbReference>
<dbReference type="InterPro" id="IPR035896">
    <property type="entry name" value="AN1-like_Znf"/>
</dbReference>
<dbReference type="Proteomes" id="UP001412239">
    <property type="component" value="Unassembled WGS sequence"/>
</dbReference>
<dbReference type="EMBL" id="LN891133">
    <property type="protein sequence ID" value="CUS08418.1"/>
    <property type="molecule type" value="Genomic_DNA"/>
</dbReference>
<dbReference type="Pfam" id="PF01428">
    <property type="entry name" value="zf-AN1"/>
    <property type="match status" value="1"/>
</dbReference>
<feature type="domain" description="AN1-type" evidence="4">
    <location>
        <begin position="25"/>
        <end position="73"/>
    </location>
</feature>
<name>A0A292PP79_9PEZI</name>
<dbReference type="PANTHER" id="PTHR14677">
    <property type="entry name" value="ARSENITE INDUCUBLE RNA ASSOCIATED PROTEIN AIP-1-RELATED"/>
    <property type="match status" value="1"/>
</dbReference>
<dbReference type="SUPFAM" id="SSF118310">
    <property type="entry name" value="AN1-like Zinc finger"/>
    <property type="match status" value="2"/>
</dbReference>
<keyword evidence="1" id="KW-0479">Metal-binding</keyword>
<evidence type="ECO:0000256" key="3">
    <source>
        <dbReference type="ARBA" id="ARBA00022833"/>
    </source>
</evidence>
<feature type="domain" description="AN1-type" evidence="4">
    <location>
        <begin position="103"/>
        <end position="146"/>
    </location>
</feature>
<dbReference type="Gene3D" id="4.10.1110.10">
    <property type="entry name" value="AN1-like Zinc finger"/>
    <property type="match status" value="2"/>
</dbReference>
<gene>
    <name evidence="5" type="ORF">GSTUAT00007494001</name>
</gene>
<dbReference type="InterPro" id="IPR057358">
    <property type="entry name" value="UBL_ZFAND1-like"/>
</dbReference>
<protein>
    <recommendedName>
        <fullName evidence="4">AN1-type domain-containing protein</fullName>
    </recommendedName>
</protein>
<evidence type="ECO:0000313" key="5">
    <source>
        <dbReference type="EMBL" id="CUS08418.1"/>
    </source>
</evidence>
<keyword evidence="2" id="KW-0863">Zinc-finger</keyword>
<keyword evidence="3" id="KW-0862">Zinc</keyword>
<sequence>MSGKANEMPLKTQELGEVEAIGKHCDLPECHLLDFLPFKSSRSVWNTDEGGWGRTYCLDHRTETSHKCAQEGRWAAARREKNFSSSPTAPASSKIRSLLQTNCAHPKCKTVINTPRDPAVNCTTCQKQYCLSHRLQDQHDCDRVKPPPPTVATANEKARTALSRFKAWTSSKSDKVIQSTRPGASQIAELNKLKRAAKGDDKVPVGKRVYLYVEAEARTTTSKLPRGEFYYSTEWTVGRVLDKAAQSLQVANLNNKADDDEKKLRVFHIESGRVLSFGEKIGDAVVNGNTIVLLRGLRMPELME</sequence>
<dbReference type="AlphaFoldDB" id="A0A292PP79"/>
<dbReference type="GO" id="GO:0008270">
    <property type="term" value="F:zinc ion binding"/>
    <property type="evidence" value="ECO:0007669"/>
    <property type="project" value="UniProtKB-KW"/>
</dbReference>
<dbReference type="PANTHER" id="PTHR14677:SF40">
    <property type="entry name" value="CDC48-ASSOCIATED UBIQUITIN-LIKE_ZINC FINGER PROTEIN 1"/>
    <property type="match status" value="1"/>
</dbReference>
<proteinExistence type="predicted"/>
<dbReference type="Pfam" id="PF25327">
    <property type="entry name" value="UBL_ZFAND1"/>
    <property type="match status" value="1"/>
</dbReference>
<evidence type="ECO:0000256" key="1">
    <source>
        <dbReference type="ARBA" id="ARBA00022723"/>
    </source>
</evidence>
<keyword evidence="6" id="KW-1185">Reference proteome</keyword>
<accession>A0A292PP79</accession>